<dbReference type="WBParaSite" id="RSKR_0000653500.1">
    <property type="protein sequence ID" value="RSKR_0000653500.1"/>
    <property type="gene ID" value="RSKR_0000653500"/>
</dbReference>
<evidence type="ECO:0000313" key="2">
    <source>
        <dbReference type="WBParaSite" id="RSKR_0000653500.1"/>
    </source>
</evidence>
<evidence type="ECO:0000313" key="1">
    <source>
        <dbReference type="Proteomes" id="UP000095286"/>
    </source>
</evidence>
<accession>A0AC35U1Y4</accession>
<name>A0AC35U1Y4_9BILA</name>
<organism evidence="1 2">
    <name type="scientific">Rhabditophanes sp. KR3021</name>
    <dbReference type="NCBI Taxonomy" id="114890"/>
    <lineage>
        <taxon>Eukaryota</taxon>
        <taxon>Metazoa</taxon>
        <taxon>Ecdysozoa</taxon>
        <taxon>Nematoda</taxon>
        <taxon>Chromadorea</taxon>
        <taxon>Rhabditida</taxon>
        <taxon>Tylenchina</taxon>
        <taxon>Panagrolaimomorpha</taxon>
        <taxon>Strongyloidoidea</taxon>
        <taxon>Alloionematidae</taxon>
        <taxon>Rhabditophanes</taxon>
    </lineage>
</organism>
<dbReference type="Proteomes" id="UP000095286">
    <property type="component" value="Unplaced"/>
</dbReference>
<reference evidence="2" key="1">
    <citation type="submission" date="2016-11" db="UniProtKB">
        <authorList>
            <consortium name="WormBaseParasite"/>
        </authorList>
    </citation>
    <scope>IDENTIFICATION</scope>
    <source>
        <strain evidence="2">KR3021</strain>
    </source>
</reference>
<sequence>MDSNINTARCVMPYPEEVECKIDTQGSVACCFKYNRFGSIFAVGCLDGRIFLYNQNDIRKSIARQLTGHTAAVNSLSFSRDSRSLVSASHDSQVIIWDIEEGCPLKQFKINHYASQALFNPRNSFQIIIHLSTYSVQVYDLNLGRSSPLAYAIPGSSEDYYTCVNYERKGRYIVCGSAKGRIVLYDAIGLHLITHIKQGGNQGIRQIWSSRKGDYIITNNSDKIIRCYEMSGLEKAGKGVALDPCHKYHDTVDRRPWAKCAASGTMDFVVGLAAKDHALFYWERSTGAIVKRVTISSGSGGTDLQWHPTKPIVATVYKGEVFIWKNPIAENWSGFAPDFTEIEKNIRHKEKESEFDDEDEDAEDDPKKNIKQAEEIIDIETMRENPVYCSSDEDDVEMMDYNAKKGDLWFLPAKNEVDPTEDFDERADDRVFLDATVVKMLERAKRDPPKSMRHLDF</sequence>
<proteinExistence type="predicted"/>
<protein>
    <submittedName>
        <fullName evidence="2">WD_REPEATS_REGION domain-containing protein</fullName>
    </submittedName>
</protein>